<dbReference type="SMART" id="SM00849">
    <property type="entry name" value="Lactamase_B"/>
    <property type="match status" value="1"/>
</dbReference>
<accession>A0A939C1P5</accession>
<keyword evidence="3 7" id="KW-0812">Transmembrane</keyword>
<dbReference type="PANTHER" id="PTHR30619:SF1">
    <property type="entry name" value="RECOMBINATION PROTEIN 2"/>
    <property type="match status" value="1"/>
</dbReference>
<evidence type="ECO:0000313" key="9">
    <source>
        <dbReference type="EMBL" id="MBM9467352.1"/>
    </source>
</evidence>
<dbReference type="InterPro" id="IPR052159">
    <property type="entry name" value="Competence_DNA_uptake"/>
</dbReference>
<dbReference type="GO" id="GO:0005886">
    <property type="term" value="C:plasma membrane"/>
    <property type="evidence" value="ECO:0007669"/>
    <property type="project" value="UniProtKB-SubCell"/>
</dbReference>
<dbReference type="InterPro" id="IPR004477">
    <property type="entry name" value="ComEC_N"/>
</dbReference>
<evidence type="ECO:0000256" key="7">
    <source>
        <dbReference type="SAM" id="Phobius"/>
    </source>
</evidence>
<evidence type="ECO:0000256" key="1">
    <source>
        <dbReference type="ARBA" id="ARBA00004651"/>
    </source>
</evidence>
<feature type="transmembrane region" description="Helical" evidence="7">
    <location>
        <begin position="315"/>
        <end position="331"/>
    </location>
</feature>
<dbReference type="NCBIfam" id="TIGR00360">
    <property type="entry name" value="ComEC_N-term"/>
    <property type="match status" value="1"/>
</dbReference>
<proteinExistence type="predicted"/>
<feature type="transmembrane region" description="Helical" evidence="7">
    <location>
        <begin position="383"/>
        <end position="401"/>
    </location>
</feature>
<evidence type="ECO:0000256" key="2">
    <source>
        <dbReference type="ARBA" id="ARBA00022475"/>
    </source>
</evidence>
<dbReference type="RefSeq" id="WP_205260296.1">
    <property type="nucleotide sequence ID" value="NZ_JAERWK010000010.1"/>
</dbReference>
<evidence type="ECO:0000256" key="6">
    <source>
        <dbReference type="SAM" id="MobiDB-lite"/>
    </source>
</evidence>
<dbReference type="InterPro" id="IPR036866">
    <property type="entry name" value="RibonucZ/Hydroxyglut_hydro"/>
</dbReference>
<keyword evidence="4 7" id="KW-1133">Transmembrane helix</keyword>
<feature type="transmembrane region" description="Helical" evidence="7">
    <location>
        <begin position="286"/>
        <end position="308"/>
    </location>
</feature>
<gene>
    <name evidence="9" type="ORF">JL106_08675</name>
</gene>
<evidence type="ECO:0000256" key="4">
    <source>
        <dbReference type="ARBA" id="ARBA00022989"/>
    </source>
</evidence>
<feature type="transmembrane region" description="Helical" evidence="7">
    <location>
        <begin position="440"/>
        <end position="461"/>
    </location>
</feature>
<dbReference type="Proteomes" id="UP000663792">
    <property type="component" value="Unassembled WGS sequence"/>
</dbReference>
<protein>
    <submittedName>
        <fullName evidence="9">ComEC/Rec2 family competence protein</fullName>
    </submittedName>
</protein>
<feature type="domain" description="Metallo-beta-lactamase" evidence="8">
    <location>
        <begin position="570"/>
        <end position="765"/>
    </location>
</feature>
<keyword evidence="10" id="KW-1185">Reference proteome</keyword>
<dbReference type="SUPFAM" id="SSF56281">
    <property type="entry name" value="Metallo-hydrolase/oxidoreductase"/>
    <property type="match status" value="1"/>
</dbReference>
<reference evidence="9" key="1">
    <citation type="submission" date="2021-01" db="EMBL/GenBank/DDBJ databases">
        <title>YIM 132084 draft genome.</title>
        <authorList>
            <person name="An D."/>
        </authorList>
    </citation>
    <scope>NUCLEOTIDE SEQUENCE</scope>
    <source>
        <strain evidence="9">YIM 132084</strain>
    </source>
</reference>
<sequence length="818" mass="83158">MTRRGTGGVDPAPPGGGLQDDERPRPPVDLRLLGAAAGVWSGSLAAVLVRGTSLLAAGLVTLVVLATCLRARRRTGGTAAEAVGRRRVVVRVLTVLAACALAAGLAAAARLAAEAADPMTRAGVDGRWVSAVVQVSGWPERRAAFATEGEEASPTGGSEVRWLVPARAAEVTVDGRRWSSHASVELSGSAPRLGDVQPGERLRVSGTVTVETWAGLDGLVLRSRSAPVVLGDAPVWSSIAGTVRAGVVDQAAALSPDARGLLPGLVVGDTAGIDEALLQDARVTGLAHLLAVSGSHFTLVGGAVLLLLRPVGLRVAAVGAGTVMAAMVVVVGPEPSVVRAFAMGLVTLLALLSGRERAGVPALLAAVTVLLLLEPRFAVSVAFSLSVAATAALVLLVPPWTHALQRRGWPPGWAALVVVPVAAQLATMPLIAGIGGGVSLVGVLANLLVAPVTAVALLAGVGCAVTAPWWPDAASVFATACAPLLEWTAWVARTLARWPLAHLPWPATPAGIVLLVGSTGVGLLVLRARRVRALVAATGLGAVVVLLPAQWMSPGWPLPSWRVALCEVGQGDAILLRTEAPDAAVVVDTGPDPHLMDACLDRFGITVVPLVVLTHLHADHVDGLPGVLDGRTVGAVGVGPGREPAGAWQAVLHDADAAGVPVVPLPTGTRWWTGGVVLEVLGPRGSWGGSEGAVNNESVVLTATVDGLRVLLTGDIEREAQQALLDAGVDLTADVLKAPHHGSGNLLPTFVRAVAAPVVLIGVGRDNDYGHPDPDMLAAVHRAGARAVLRTDLDGDVAVGLRGGSLVTAVRGATARTP</sequence>
<feature type="transmembrane region" description="Helical" evidence="7">
    <location>
        <begin position="92"/>
        <end position="113"/>
    </location>
</feature>
<feature type="transmembrane region" description="Helical" evidence="7">
    <location>
        <begin position="54"/>
        <end position="71"/>
    </location>
</feature>
<dbReference type="Pfam" id="PF00753">
    <property type="entry name" value="Lactamase_B"/>
    <property type="match status" value="1"/>
</dbReference>
<dbReference type="Pfam" id="PF03772">
    <property type="entry name" value="Competence"/>
    <property type="match status" value="1"/>
</dbReference>
<evidence type="ECO:0000313" key="10">
    <source>
        <dbReference type="Proteomes" id="UP000663792"/>
    </source>
</evidence>
<organism evidence="9 10">
    <name type="scientific">Nakamurella leprariae</name>
    <dbReference type="NCBI Taxonomy" id="2803911"/>
    <lineage>
        <taxon>Bacteria</taxon>
        <taxon>Bacillati</taxon>
        <taxon>Actinomycetota</taxon>
        <taxon>Actinomycetes</taxon>
        <taxon>Nakamurellales</taxon>
        <taxon>Nakamurellaceae</taxon>
        <taxon>Nakamurella</taxon>
    </lineage>
</organism>
<comment type="caution">
    <text evidence="9">The sequence shown here is derived from an EMBL/GenBank/DDBJ whole genome shotgun (WGS) entry which is preliminary data.</text>
</comment>
<feature type="transmembrane region" description="Helical" evidence="7">
    <location>
        <begin position="413"/>
        <end position="434"/>
    </location>
</feature>
<keyword evidence="5 7" id="KW-0472">Membrane</keyword>
<keyword evidence="2" id="KW-1003">Cell membrane</keyword>
<feature type="transmembrane region" description="Helical" evidence="7">
    <location>
        <begin position="504"/>
        <end position="526"/>
    </location>
</feature>
<comment type="subcellular location">
    <subcellularLocation>
        <location evidence="1">Cell membrane</location>
        <topology evidence="1">Multi-pass membrane protein</topology>
    </subcellularLocation>
</comment>
<dbReference type="CDD" id="cd07731">
    <property type="entry name" value="ComA-like_MBL-fold"/>
    <property type="match status" value="1"/>
</dbReference>
<feature type="transmembrane region" description="Helical" evidence="7">
    <location>
        <begin position="533"/>
        <end position="552"/>
    </location>
</feature>
<evidence type="ECO:0000256" key="3">
    <source>
        <dbReference type="ARBA" id="ARBA00022692"/>
    </source>
</evidence>
<dbReference type="EMBL" id="JAERWK010000010">
    <property type="protein sequence ID" value="MBM9467352.1"/>
    <property type="molecule type" value="Genomic_DNA"/>
</dbReference>
<name>A0A939C1P5_9ACTN</name>
<evidence type="ECO:0000259" key="8">
    <source>
        <dbReference type="SMART" id="SM00849"/>
    </source>
</evidence>
<dbReference type="InterPro" id="IPR035681">
    <property type="entry name" value="ComA-like_MBL"/>
</dbReference>
<feature type="transmembrane region" description="Helical" evidence="7">
    <location>
        <begin position="360"/>
        <end position="377"/>
    </location>
</feature>
<dbReference type="Gene3D" id="3.60.15.10">
    <property type="entry name" value="Ribonuclease Z/Hydroxyacylglutathione hydrolase-like"/>
    <property type="match status" value="1"/>
</dbReference>
<dbReference type="InterPro" id="IPR001279">
    <property type="entry name" value="Metallo-B-lactamas"/>
</dbReference>
<feature type="region of interest" description="Disordered" evidence="6">
    <location>
        <begin position="1"/>
        <end position="24"/>
    </location>
</feature>
<dbReference type="PANTHER" id="PTHR30619">
    <property type="entry name" value="DNA INTERNALIZATION/COMPETENCE PROTEIN COMEC/REC2"/>
    <property type="match status" value="1"/>
</dbReference>
<dbReference type="AlphaFoldDB" id="A0A939C1P5"/>
<evidence type="ECO:0000256" key="5">
    <source>
        <dbReference type="ARBA" id="ARBA00023136"/>
    </source>
</evidence>